<evidence type="ECO:0000256" key="1">
    <source>
        <dbReference type="SAM" id="Coils"/>
    </source>
</evidence>
<name>A0AAV4IQ77_9GAST</name>
<proteinExistence type="predicted"/>
<dbReference type="Proteomes" id="UP000762676">
    <property type="component" value="Unassembled WGS sequence"/>
</dbReference>
<organism evidence="4 5">
    <name type="scientific">Elysia marginata</name>
    <dbReference type="NCBI Taxonomy" id="1093978"/>
    <lineage>
        <taxon>Eukaryota</taxon>
        <taxon>Metazoa</taxon>
        <taxon>Spiralia</taxon>
        <taxon>Lophotrochozoa</taxon>
        <taxon>Mollusca</taxon>
        <taxon>Gastropoda</taxon>
        <taxon>Heterobranchia</taxon>
        <taxon>Euthyneura</taxon>
        <taxon>Panpulmonata</taxon>
        <taxon>Sacoglossa</taxon>
        <taxon>Placobranchoidea</taxon>
        <taxon>Plakobranchidae</taxon>
        <taxon>Elysia</taxon>
    </lineage>
</organism>
<feature type="compositionally biased region" description="Polar residues" evidence="2">
    <location>
        <begin position="554"/>
        <end position="570"/>
    </location>
</feature>
<dbReference type="EMBL" id="BMAT01013379">
    <property type="protein sequence ID" value="GFS11558.1"/>
    <property type="molecule type" value="Genomic_DNA"/>
</dbReference>
<dbReference type="GO" id="GO:0000423">
    <property type="term" value="P:mitophagy"/>
    <property type="evidence" value="ECO:0007669"/>
    <property type="project" value="TreeGrafter"/>
</dbReference>
<gene>
    <name evidence="4" type="ORF">ElyMa_006675000</name>
</gene>
<accession>A0AAV4IQ77</accession>
<feature type="region of interest" description="Disordered" evidence="2">
    <location>
        <begin position="547"/>
        <end position="574"/>
    </location>
</feature>
<keyword evidence="5" id="KW-1185">Reference proteome</keyword>
<dbReference type="FunFam" id="3.10.20.90:FF:000320">
    <property type="entry name" value="Predicted protein"/>
    <property type="match status" value="1"/>
</dbReference>
<dbReference type="PANTHER" id="PTHR15090">
    <property type="entry name" value="SEQUESTOSOME 1-RELATED"/>
    <property type="match status" value="1"/>
</dbReference>
<dbReference type="Gene3D" id="3.10.20.90">
    <property type="entry name" value="Phosphatidylinositol 3-kinase Catalytic Subunit, Chain A, domain 1"/>
    <property type="match status" value="1"/>
</dbReference>
<dbReference type="GO" id="GO:0070530">
    <property type="term" value="F:K63-linked polyubiquitin modification-dependent protein binding"/>
    <property type="evidence" value="ECO:0007669"/>
    <property type="project" value="TreeGrafter"/>
</dbReference>
<dbReference type="GO" id="GO:0044753">
    <property type="term" value="C:amphisome"/>
    <property type="evidence" value="ECO:0007669"/>
    <property type="project" value="TreeGrafter"/>
</dbReference>
<evidence type="ECO:0000313" key="5">
    <source>
        <dbReference type="Proteomes" id="UP000762676"/>
    </source>
</evidence>
<dbReference type="InterPro" id="IPR052260">
    <property type="entry name" value="Autophagy_Rcpt_SigReg"/>
</dbReference>
<evidence type="ECO:0000313" key="4">
    <source>
        <dbReference type="EMBL" id="GFS11558.1"/>
    </source>
</evidence>
<dbReference type="PANTHER" id="PTHR15090:SF0">
    <property type="entry name" value="SEQUESTOSOME-1"/>
    <property type="match status" value="1"/>
</dbReference>
<dbReference type="InterPro" id="IPR000270">
    <property type="entry name" value="PB1_dom"/>
</dbReference>
<dbReference type="GO" id="GO:0007032">
    <property type="term" value="P:endosome organization"/>
    <property type="evidence" value="ECO:0007669"/>
    <property type="project" value="TreeGrafter"/>
</dbReference>
<dbReference type="PROSITE" id="PS51745">
    <property type="entry name" value="PB1"/>
    <property type="match status" value="1"/>
</dbReference>
<feature type="coiled-coil region" evidence="1">
    <location>
        <begin position="584"/>
        <end position="615"/>
    </location>
</feature>
<dbReference type="SUPFAM" id="SSF54277">
    <property type="entry name" value="CAD &amp; PB1 domains"/>
    <property type="match status" value="1"/>
</dbReference>
<keyword evidence="1" id="KW-0175">Coiled coil</keyword>
<dbReference type="GO" id="GO:0035973">
    <property type="term" value="P:aggrephagy"/>
    <property type="evidence" value="ECO:0007669"/>
    <property type="project" value="TreeGrafter"/>
</dbReference>
<sequence length="642" mass="73632">MEKTVKVFLSKLDSTVEVRRFPMSVSASHSQYQMSGQFGVLLARIASTFPSLRDKAFDLTWKDVEGDLILMSSDEELSEALAASNNPILRVYINEAATQSVMSDPRVLPTAPPQPCYDYGSGQHGAPYPPAPALTPGGYPPVYPPQPGMVMGSNQPRINALSPMPSGSFPVQDDSNRPAHCDKKAWKTALRAQVPAPQRRWAKSYIRQWRRAHVGNATTSTSSDCERAQKLTREEAGVPQTYEQWLDKILPKMHKCFAKEGRDCSGDGMKGFKDIKTTVPAEFQNWCQWYLKRHFGSKHRPELKAEEKDKRCAGNKDWKSIKREMKKSVPREYRVWSRIFIKQWEEDHLYSKGNISTSSSSSGTETDSDPETGVREATLAEIIIPADYPRWLRKFLNWKFSSMGVTFRVPDQNVVDGSWEQFKDSVPKEYRKWARSYINHRLNRTKKTCKKNQGAAQSRACYNKWLLAFQKRWVEEVGGNPGRAPMKEVTVDPEAASSRLRNQAFDMDRLREVIDSSDSEEENEGTLQKQKIPPEFREWARNALDQWDGMTLPPSDTQRLPYSETSQQPAQDDIPPRVMNWMIKIMTKNQMKKMKAQMRAERKEIKMQRREEKAEKRAAKAGFKAARRSLKVARQAIKFRYV</sequence>
<dbReference type="GO" id="GO:0005080">
    <property type="term" value="F:protein kinase C binding"/>
    <property type="evidence" value="ECO:0007669"/>
    <property type="project" value="TreeGrafter"/>
</dbReference>
<comment type="caution">
    <text evidence="4">The sequence shown here is derived from an EMBL/GenBank/DDBJ whole genome shotgun (WGS) entry which is preliminary data.</text>
</comment>
<reference evidence="4 5" key="1">
    <citation type="journal article" date="2021" name="Elife">
        <title>Chloroplast acquisition without the gene transfer in kleptoplastic sea slugs, Plakobranchus ocellatus.</title>
        <authorList>
            <person name="Maeda T."/>
            <person name="Takahashi S."/>
            <person name="Yoshida T."/>
            <person name="Shimamura S."/>
            <person name="Takaki Y."/>
            <person name="Nagai Y."/>
            <person name="Toyoda A."/>
            <person name="Suzuki Y."/>
            <person name="Arimoto A."/>
            <person name="Ishii H."/>
            <person name="Satoh N."/>
            <person name="Nishiyama T."/>
            <person name="Hasebe M."/>
            <person name="Maruyama T."/>
            <person name="Minagawa J."/>
            <person name="Obokata J."/>
            <person name="Shigenobu S."/>
        </authorList>
    </citation>
    <scope>NUCLEOTIDE SEQUENCE [LARGE SCALE GENOMIC DNA]</scope>
</reference>
<feature type="domain" description="PB1" evidence="3">
    <location>
        <begin position="2"/>
        <end position="96"/>
    </location>
</feature>
<dbReference type="AlphaFoldDB" id="A0AAV4IQ77"/>
<dbReference type="GO" id="GO:0016235">
    <property type="term" value="C:aggresome"/>
    <property type="evidence" value="ECO:0007669"/>
    <property type="project" value="TreeGrafter"/>
</dbReference>
<evidence type="ECO:0000259" key="3">
    <source>
        <dbReference type="PROSITE" id="PS51745"/>
    </source>
</evidence>
<protein>
    <submittedName>
        <fullName evidence="4">Sequestosome-1-like</fullName>
    </submittedName>
</protein>
<dbReference type="SMART" id="SM00666">
    <property type="entry name" value="PB1"/>
    <property type="match status" value="1"/>
</dbReference>
<dbReference type="InterPro" id="IPR053793">
    <property type="entry name" value="PB1-like"/>
</dbReference>
<evidence type="ECO:0000256" key="2">
    <source>
        <dbReference type="SAM" id="MobiDB-lite"/>
    </source>
</evidence>
<dbReference type="Pfam" id="PF00564">
    <property type="entry name" value="PB1"/>
    <property type="match status" value="1"/>
</dbReference>